<keyword evidence="3" id="KW-1185">Reference proteome</keyword>
<dbReference type="RefSeq" id="WP_052517309.1">
    <property type="nucleotide sequence ID" value="NZ_JACIER010000028.1"/>
</dbReference>
<proteinExistence type="predicted"/>
<reference evidence="2" key="1">
    <citation type="submission" date="2020-08" db="EMBL/GenBank/DDBJ databases">
        <title>Genomic Encyclopedia of Type Strains, Phase IV (KMG-IV): sequencing the most valuable type-strain genomes for metagenomic binning, comparative biology and taxonomic classification.</title>
        <authorList>
            <person name="Goeker M."/>
        </authorList>
    </citation>
    <scope>NUCLEOTIDE SEQUENCE [LARGE SCALE GENOMIC DNA]</scope>
    <source>
        <strain evidence="2">DSM 105720</strain>
    </source>
</reference>
<feature type="transmembrane region" description="Helical" evidence="1">
    <location>
        <begin position="5"/>
        <end position="23"/>
    </location>
</feature>
<evidence type="ECO:0000313" key="2">
    <source>
        <dbReference type="EMBL" id="MBB4046331.1"/>
    </source>
</evidence>
<keyword evidence="1" id="KW-0812">Transmembrane</keyword>
<organism evidence="2 3">
    <name type="scientific">Bacteroides reticulotermitis</name>
    <dbReference type="NCBI Taxonomy" id="1133319"/>
    <lineage>
        <taxon>Bacteria</taxon>
        <taxon>Pseudomonadati</taxon>
        <taxon>Bacteroidota</taxon>
        <taxon>Bacteroidia</taxon>
        <taxon>Bacteroidales</taxon>
        <taxon>Bacteroidaceae</taxon>
        <taxon>Bacteroides</taxon>
    </lineage>
</organism>
<evidence type="ECO:0000313" key="3">
    <source>
        <dbReference type="Proteomes" id="UP000560658"/>
    </source>
</evidence>
<keyword evidence="1" id="KW-1133">Transmembrane helix</keyword>
<sequence length="137" mass="15421">MSDKIIMLCIVLAAVAVIAAVFIRRAIGYRRRVKEIIGEGIPPEKISIKITGEEISHEVSDFYCNALLLPADTSTHDAKDVLIQPKYHARIKAIISSARKKGIPVTMYSYIDNVLAHHFLFLGEDITDLHLRRDDNH</sequence>
<dbReference type="Proteomes" id="UP000560658">
    <property type="component" value="Unassembled WGS sequence"/>
</dbReference>
<name>A0A840D5S7_9BACE</name>
<dbReference type="EMBL" id="JACIER010000028">
    <property type="protein sequence ID" value="MBB4046331.1"/>
    <property type="molecule type" value="Genomic_DNA"/>
</dbReference>
<evidence type="ECO:0000256" key="1">
    <source>
        <dbReference type="SAM" id="Phobius"/>
    </source>
</evidence>
<dbReference type="Pfam" id="PF11888">
    <property type="entry name" value="DUF3408"/>
    <property type="match status" value="1"/>
</dbReference>
<accession>A0A840D5S7</accession>
<dbReference type="AlphaFoldDB" id="A0A840D5S7"/>
<protein>
    <recommendedName>
        <fullName evidence="4">DUF3408 domain-containing protein</fullName>
    </recommendedName>
</protein>
<gene>
    <name evidence="2" type="ORF">GGR06_004165</name>
</gene>
<comment type="caution">
    <text evidence="2">The sequence shown here is derived from an EMBL/GenBank/DDBJ whole genome shotgun (WGS) entry which is preliminary data.</text>
</comment>
<dbReference type="InterPro" id="IPR021823">
    <property type="entry name" value="DUF3408"/>
</dbReference>
<evidence type="ECO:0008006" key="4">
    <source>
        <dbReference type="Google" id="ProtNLM"/>
    </source>
</evidence>
<keyword evidence="1" id="KW-0472">Membrane</keyword>